<evidence type="ECO:0000313" key="7">
    <source>
        <dbReference type="Proteomes" id="UP000694255"/>
    </source>
</evidence>
<dbReference type="Proteomes" id="UP000694255">
    <property type="component" value="Unassembled WGS sequence"/>
</dbReference>
<feature type="compositionally biased region" description="Low complexity" evidence="4">
    <location>
        <begin position="276"/>
        <end position="303"/>
    </location>
</feature>
<dbReference type="RefSeq" id="XP_049266129.1">
    <property type="nucleotide sequence ID" value="XM_049409264.1"/>
</dbReference>
<dbReference type="PANTHER" id="PTHR15629">
    <property type="entry name" value="SH3YL1 PROTEIN"/>
    <property type="match status" value="1"/>
</dbReference>
<protein>
    <recommendedName>
        <fullName evidence="5">SH3 domain-containing protein</fullName>
    </recommendedName>
</protein>
<feature type="region of interest" description="Disordered" evidence="4">
    <location>
        <begin position="227"/>
        <end position="303"/>
    </location>
</feature>
<dbReference type="GO" id="GO:0051015">
    <property type="term" value="F:actin filament binding"/>
    <property type="evidence" value="ECO:0007669"/>
    <property type="project" value="TreeGrafter"/>
</dbReference>
<evidence type="ECO:0000256" key="3">
    <source>
        <dbReference type="PROSITE-ProRule" id="PRU00192"/>
    </source>
</evidence>
<dbReference type="FunFam" id="2.30.30.40:FF:000100">
    <property type="entry name" value="SH3 domain-containing YSC84-like protein 1"/>
    <property type="match status" value="1"/>
</dbReference>
<dbReference type="InterPro" id="IPR007461">
    <property type="entry name" value="Ysc84_actin-binding"/>
</dbReference>
<dbReference type="InterPro" id="IPR001452">
    <property type="entry name" value="SH3_domain"/>
</dbReference>
<dbReference type="GO" id="GO:0051666">
    <property type="term" value="P:actin cortical patch localization"/>
    <property type="evidence" value="ECO:0007669"/>
    <property type="project" value="TreeGrafter"/>
</dbReference>
<evidence type="ECO:0000256" key="1">
    <source>
        <dbReference type="ARBA" id="ARBA00007761"/>
    </source>
</evidence>
<evidence type="ECO:0000256" key="4">
    <source>
        <dbReference type="SAM" id="MobiDB-lite"/>
    </source>
</evidence>
<dbReference type="GeneID" id="73467321"/>
<feature type="compositionally biased region" description="Low complexity" evidence="4">
    <location>
        <begin position="241"/>
        <end position="263"/>
    </location>
</feature>
<sequence>MGINNPIPRSLKSESKKAAKILSSFVKPNQIAGADQVIPPHILKNAKGLAIITVLKAGFLFSGRAGSGVIVARLPDGTWSPPSAIVTAGAGVGGQVGAELTDFVFVLNTKAAVDTFAQAGSVTLGTNVSVAVGPMGRNAEAAGTASLKSVSAVFAYSKTKGLFAGVSLEGSAIVERREANRKFYGSNCKARNILAGQVDAPPACEALMRVLDSRVFNNRLPYEDDEYNSDYYDDIPDEFSESASSRNRSGSTSRRNRRSAANYSDEEDYSDDYDDYSASRNRGSSTRGTSHGSSSANTSSKKTANWEDELYDTRYNRRDNDVDRLGTRLGNSRISGNDSGPIRPPTSSKPNFGGPPKTNANQAIALYTFKGEQQGDLPFKKGDVIDILKKTETVDDWWTGRNNGVTGIFPANYVELI</sequence>
<feature type="domain" description="SH3" evidence="5">
    <location>
        <begin position="358"/>
        <end position="417"/>
    </location>
</feature>
<proteinExistence type="inferred from homology"/>
<evidence type="ECO:0000259" key="5">
    <source>
        <dbReference type="PROSITE" id="PS50002"/>
    </source>
</evidence>
<dbReference type="AlphaFoldDB" id="A0A8J5UUH7"/>
<keyword evidence="2 3" id="KW-0728">SH3 domain</keyword>
<feature type="region of interest" description="Disordered" evidence="4">
    <location>
        <begin position="321"/>
        <end position="359"/>
    </location>
</feature>
<dbReference type="CDD" id="cd11842">
    <property type="entry name" value="SH3_Ysc84p_like"/>
    <property type="match status" value="1"/>
</dbReference>
<gene>
    <name evidence="6" type="ORF">J8A68_000520</name>
</gene>
<dbReference type="Pfam" id="PF00018">
    <property type="entry name" value="SH3_1"/>
    <property type="match status" value="1"/>
</dbReference>
<comment type="similarity">
    <text evidence="1">Belongs to the SH3YL1 family.</text>
</comment>
<name>A0A8J5UUH7_9ASCO</name>
<dbReference type="EMBL" id="JAGSYN010000045">
    <property type="protein sequence ID" value="KAG7665897.1"/>
    <property type="molecule type" value="Genomic_DNA"/>
</dbReference>
<dbReference type="PANTHER" id="PTHR15629:SF2">
    <property type="entry name" value="SH3 DOMAIN-CONTAINING YSC84-LIKE PROTEIN 1"/>
    <property type="match status" value="1"/>
</dbReference>
<feature type="compositionally biased region" description="Acidic residues" evidence="4">
    <location>
        <begin position="227"/>
        <end position="240"/>
    </location>
</feature>
<evidence type="ECO:0000256" key="2">
    <source>
        <dbReference type="ARBA" id="ARBA00022443"/>
    </source>
</evidence>
<keyword evidence="7" id="KW-1185">Reference proteome</keyword>
<comment type="caution">
    <text evidence="6">The sequence shown here is derived from an EMBL/GenBank/DDBJ whole genome shotgun (WGS) entry which is preliminary data.</text>
</comment>
<reference evidence="6 7" key="1">
    <citation type="journal article" date="2021" name="DNA Res.">
        <title>Genome analysis of Candida subhashii reveals its hybrid nature and dual mitochondrial genome conformations.</title>
        <authorList>
            <person name="Mixao V."/>
            <person name="Hegedusova E."/>
            <person name="Saus E."/>
            <person name="Pryszcz L.P."/>
            <person name="Cillingova A."/>
            <person name="Nosek J."/>
            <person name="Gabaldon T."/>
        </authorList>
    </citation>
    <scope>NUCLEOTIDE SEQUENCE [LARGE SCALE GENOMIC DNA]</scope>
    <source>
        <strain evidence="6 7">CBS 10753</strain>
    </source>
</reference>
<evidence type="ECO:0000313" key="6">
    <source>
        <dbReference type="EMBL" id="KAG7665897.1"/>
    </source>
</evidence>
<dbReference type="InterPro" id="IPR033643">
    <property type="entry name" value="SYLF_SH3YL1-like"/>
</dbReference>
<feature type="compositionally biased region" description="Polar residues" evidence="4">
    <location>
        <begin position="329"/>
        <end position="338"/>
    </location>
</feature>
<dbReference type="GO" id="GO:0035091">
    <property type="term" value="F:phosphatidylinositol binding"/>
    <property type="evidence" value="ECO:0007669"/>
    <property type="project" value="TreeGrafter"/>
</dbReference>
<dbReference type="GO" id="GO:0030479">
    <property type="term" value="C:actin cortical patch"/>
    <property type="evidence" value="ECO:0007669"/>
    <property type="project" value="TreeGrafter"/>
</dbReference>
<dbReference type="GO" id="GO:0051017">
    <property type="term" value="P:actin filament bundle assembly"/>
    <property type="evidence" value="ECO:0007669"/>
    <property type="project" value="TreeGrafter"/>
</dbReference>
<feature type="compositionally biased region" description="Acidic residues" evidence="4">
    <location>
        <begin position="264"/>
        <end position="275"/>
    </location>
</feature>
<accession>A0A8J5UUH7</accession>
<organism evidence="6 7">
    <name type="scientific">[Candida] subhashii</name>
    <dbReference type="NCBI Taxonomy" id="561895"/>
    <lineage>
        <taxon>Eukaryota</taxon>
        <taxon>Fungi</taxon>
        <taxon>Dikarya</taxon>
        <taxon>Ascomycota</taxon>
        <taxon>Saccharomycotina</taxon>
        <taxon>Pichiomycetes</taxon>
        <taxon>Debaryomycetaceae</taxon>
        <taxon>Spathaspora</taxon>
    </lineage>
</organism>
<dbReference type="SMART" id="SM00326">
    <property type="entry name" value="SH3"/>
    <property type="match status" value="1"/>
</dbReference>
<dbReference type="PROSITE" id="PS50002">
    <property type="entry name" value="SH3"/>
    <property type="match status" value="1"/>
</dbReference>
<dbReference type="InterPro" id="IPR051702">
    <property type="entry name" value="SH3_domain_YSC84-like"/>
</dbReference>
<dbReference type="Pfam" id="PF04366">
    <property type="entry name" value="Ysc84"/>
    <property type="match status" value="1"/>
</dbReference>
<dbReference type="OrthoDB" id="443981at2759"/>
<dbReference type="CDD" id="cd11525">
    <property type="entry name" value="SYLF_SH3YL1_like"/>
    <property type="match status" value="1"/>
</dbReference>